<reference evidence="2 3" key="1">
    <citation type="journal article" date="2006" name="Int. J. Syst. Evol. Microbiol.">
        <title>Costertonia aggregata gen. nov., sp. nov., a mesophilic marine bacterium of the family Flavobacteriaceae, isolated from a mature biofilm.</title>
        <authorList>
            <person name="Kwon K.K."/>
            <person name="Lee Y.K."/>
            <person name="Lee H.K."/>
        </authorList>
    </citation>
    <scope>NUCLEOTIDE SEQUENCE [LARGE SCALE GENOMIC DNA]</scope>
    <source>
        <strain evidence="2 3">KCCM 42265</strain>
    </source>
</reference>
<name>A0A7H9AMW4_9FLAO</name>
<feature type="domain" description="Carbohydrate-binding" evidence="1">
    <location>
        <begin position="45"/>
        <end position="194"/>
    </location>
</feature>
<evidence type="ECO:0000313" key="2">
    <source>
        <dbReference type="EMBL" id="QLG44757.1"/>
    </source>
</evidence>
<dbReference type="GO" id="GO:0016052">
    <property type="term" value="P:carbohydrate catabolic process"/>
    <property type="evidence" value="ECO:0007669"/>
    <property type="project" value="InterPro"/>
</dbReference>
<dbReference type="SUPFAM" id="SSF49344">
    <property type="entry name" value="CBD9-like"/>
    <property type="match status" value="1"/>
</dbReference>
<dbReference type="Gene3D" id="2.60.40.1190">
    <property type="match status" value="1"/>
</dbReference>
<dbReference type="RefSeq" id="WP_179241089.1">
    <property type="nucleotide sequence ID" value="NZ_CP058595.1"/>
</dbReference>
<evidence type="ECO:0000313" key="3">
    <source>
        <dbReference type="Proteomes" id="UP000509302"/>
    </source>
</evidence>
<evidence type="ECO:0000259" key="1">
    <source>
        <dbReference type="Pfam" id="PF06452"/>
    </source>
</evidence>
<gene>
    <name evidence="2" type="ORF">HYG79_05140</name>
</gene>
<dbReference type="Proteomes" id="UP000509302">
    <property type="component" value="Chromosome"/>
</dbReference>
<dbReference type="InterPro" id="IPR010502">
    <property type="entry name" value="Carb-bd_dom_fam9"/>
</dbReference>
<dbReference type="GO" id="GO:0030246">
    <property type="term" value="F:carbohydrate binding"/>
    <property type="evidence" value="ECO:0007669"/>
    <property type="project" value="InterPro"/>
</dbReference>
<dbReference type="EMBL" id="CP058595">
    <property type="protein sequence ID" value="QLG44757.1"/>
    <property type="molecule type" value="Genomic_DNA"/>
</dbReference>
<dbReference type="PANTHER" id="PTHR35532">
    <property type="entry name" value="SIMILAR TO POLYHYDROXYALKANOATE DEPOLYMERASE"/>
    <property type="match status" value="1"/>
</dbReference>
<dbReference type="PANTHER" id="PTHR35532:SF5">
    <property type="entry name" value="CARBOHYDRATE-BINDING DOMAIN-CONTAINING PROTEIN"/>
    <property type="match status" value="1"/>
</dbReference>
<dbReference type="Pfam" id="PF06452">
    <property type="entry name" value="CBM9_1"/>
    <property type="match status" value="1"/>
</dbReference>
<dbReference type="AlphaFoldDB" id="A0A7H9AMW4"/>
<proteinExistence type="predicted"/>
<sequence>MSNISVSKNSFGLSFLLSIIGFYGAFSQNVPRAYVANKVDDSFVIDGKADELSWQKTDWSQPFIDIEGKKKPTYETKMKMLWDDENLYIFAIMEEPHVWATLKQRDTIIFYNNDFEIFIDPDGDTHNYYELEMNALNTIWDLYLSKPYRNGGTILGNWDFKGLESAVYVQGSLNDSSDTDTGWSVEIAIPWSFTTPPGGNTKIPENDFWRINFSRVNWDFDVIDDTYYRKKDKETGDFLHEYNWVWSPQGVVNMHEPEHWGYVFFSTEAPTGKAAFKIPEDEYIKWYLYDLYRDYSKTVLTKKKILKGETIFGEHISPKLETYKYGWILWVESPFTKKVLSVNNEGLFRSVVKE</sequence>
<accession>A0A7H9AMW4</accession>
<organism evidence="2 3">
    <name type="scientific">Costertonia aggregata</name>
    <dbReference type="NCBI Taxonomy" id="343403"/>
    <lineage>
        <taxon>Bacteria</taxon>
        <taxon>Pseudomonadati</taxon>
        <taxon>Bacteroidota</taxon>
        <taxon>Flavobacteriia</taxon>
        <taxon>Flavobacteriales</taxon>
        <taxon>Flavobacteriaceae</taxon>
        <taxon>Costertonia</taxon>
    </lineage>
</organism>
<dbReference type="KEGG" id="cagg:HYG79_05140"/>
<protein>
    <submittedName>
        <fullName evidence="2">Carbohydrate-binding family 9-like protein</fullName>
    </submittedName>
</protein>
<dbReference type="GO" id="GO:0004553">
    <property type="term" value="F:hydrolase activity, hydrolyzing O-glycosyl compounds"/>
    <property type="evidence" value="ECO:0007669"/>
    <property type="project" value="InterPro"/>
</dbReference>
<keyword evidence="3" id="KW-1185">Reference proteome</keyword>
<dbReference type="CDD" id="cd09620">
    <property type="entry name" value="CBM9_like_3"/>
    <property type="match status" value="1"/>
</dbReference>